<dbReference type="EMBL" id="JAQMWT010000081">
    <property type="protein sequence ID" value="KAJ8611164.1"/>
    <property type="molecule type" value="Genomic_DNA"/>
</dbReference>
<comment type="caution">
    <text evidence="8">The sequence shown here is derived from an EMBL/GenBank/DDBJ whole genome shotgun (WGS) entry which is preliminary data.</text>
</comment>
<feature type="domain" description="Anoctamin transmembrane" evidence="7">
    <location>
        <begin position="400"/>
        <end position="875"/>
    </location>
</feature>
<evidence type="ECO:0000256" key="4">
    <source>
        <dbReference type="ARBA" id="ARBA00023136"/>
    </source>
</evidence>
<proteinExistence type="predicted"/>
<gene>
    <name evidence="8" type="ORF">CTAYLR_003599</name>
</gene>
<comment type="subcellular location">
    <subcellularLocation>
        <location evidence="1">Membrane</location>
        <topology evidence="1">Multi-pass membrane protein</topology>
    </subcellularLocation>
</comment>
<feature type="transmembrane region" description="Helical" evidence="6">
    <location>
        <begin position="408"/>
        <end position="428"/>
    </location>
</feature>
<feature type="transmembrane region" description="Helical" evidence="6">
    <location>
        <begin position="530"/>
        <end position="551"/>
    </location>
</feature>
<reference evidence="8" key="1">
    <citation type="submission" date="2023-01" db="EMBL/GenBank/DDBJ databases">
        <title>Metagenome sequencing of chrysophaentin producing Chrysophaeum taylorii.</title>
        <authorList>
            <person name="Davison J."/>
            <person name="Bewley C."/>
        </authorList>
    </citation>
    <scope>NUCLEOTIDE SEQUENCE</scope>
    <source>
        <strain evidence="8">NIES-1699</strain>
    </source>
</reference>
<feature type="transmembrane region" description="Helical" evidence="6">
    <location>
        <begin position="448"/>
        <end position="466"/>
    </location>
</feature>
<dbReference type="InterPro" id="IPR049452">
    <property type="entry name" value="Anoctamin_TM"/>
</dbReference>
<feature type="region of interest" description="Disordered" evidence="5">
    <location>
        <begin position="1013"/>
        <end position="1042"/>
    </location>
</feature>
<sequence length="1185" mass="133889">MGGSSSKELNEPLMGYKFPTDRAKMRHVRSYPFDEAVHDGNAGMYDYLIIFNKPDEKGVGGLEGTAQQTKDLDRLSWNDIEETWFQAIPGDEDRKNKGVRWLREEWMVRFRTDTVSSAEGGDTIPRATFEGLVREHIIDVLGRKAGLQLSLRVSTKGDRVYCLVRAPESLLELKADRIKYKLKFRGEVDPGFDFWSRWADHDMLNRPVYVELREDSILYDKNKANEILEDLYGAGKIGANDAAVMDVEEPTKKHWSRRIHALERIADKVPVSNEYPAYAEFSTNRRERHLFEEYQSARGRTLFLPKDRLYLTRRLIDEQFDFGVLVENEVVVACFALHDASRGEPTLNVTWFLRHWVLPWGLSRSTADQLGAPAVSHPAIERGVVCPVYLWPWAQPLVEIRAYFGEKIALYFAWVGFYGYSLLIPAIAGFGCEMYLLLTGNSDESRGIHVDQIFLGFFLVAWAAYYKESWDVESRYAAAKWGTINFEEVEQDRPQFVGDPDQPRRLSPITNQNETYYPDEKRTTMRCCSALVVFVLAAVLLLIVLLIFYVQNLVLEAGYGTVALLFSVVQAGLVSVFSFVYTKVAYFLNDQENYRTQTDYENNLILKKFFFEVFNNYSALAITAFFKSTYFECIAGSQNCLGDLKVLLISMAATRYVIAVYKVLASGIGTILGFGGGGEHGASDSSSSSLLLESTPNPLLNNSDIFDEEVELGAIGEEHKDGALHDLDTPRFEAEIALDEYEGTFDDYAEIVLQMGLVTMFSLGFYALPLTAMLETLLQIRGDAYNLTALTRRPDPNLAETVGSWGSLMDAMGLLAVFSNAGIICFTTSSMISYTFLQKLLAFFVLEQLMLACKMATKLSVSRTPVDLYEIIKRQQFVVNRHKNVVFDYEDEEKDEEDEVGKKRGHVDRDNLKTSAVKQAALGPVELKQIKFLNDRLKDCDADMKVARSEFKRASRSEILNDELGVSYSRRAPDLALGMLTLTILEAENVGTRHNRVDAKNCRLVVHIRDATPRNERKYDGQPGPSPQVSKPARLPPKTPGLSSEVLNSGARLVFNQTFSLAPIKTSKAEVFIEIMDESKRIKLGTTTLMLTDLSNQQKQSLTLSIAKSMSTGEAAVLYVKAHFQFSKIIPIKRRIYAIKDEQRKLARDIQNIRLGNPIEQQWDFPDFTALSPRPQGEAKTEPGE</sequence>
<dbReference type="PANTHER" id="PTHR12308:SF73">
    <property type="entry name" value="ANOCTAMIN"/>
    <property type="match status" value="1"/>
</dbReference>
<organism evidence="8 9">
    <name type="scientific">Chrysophaeum taylorii</name>
    <dbReference type="NCBI Taxonomy" id="2483200"/>
    <lineage>
        <taxon>Eukaryota</taxon>
        <taxon>Sar</taxon>
        <taxon>Stramenopiles</taxon>
        <taxon>Ochrophyta</taxon>
        <taxon>Pelagophyceae</taxon>
        <taxon>Pelagomonadales</taxon>
        <taxon>Pelagomonadaceae</taxon>
        <taxon>Chrysophaeum</taxon>
    </lineage>
</organism>
<evidence type="ECO:0000256" key="5">
    <source>
        <dbReference type="SAM" id="MobiDB-lite"/>
    </source>
</evidence>
<dbReference type="Pfam" id="PF04547">
    <property type="entry name" value="Anoctamin"/>
    <property type="match status" value="1"/>
</dbReference>
<feature type="transmembrane region" description="Helical" evidence="6">
    <location>
        <begin position="557"/>
        <end position="581"/>
    </location>
</feature>
<keyword evidence="9" id="KW-1185">Reference proteome</keyword>
<evidence type="ECO:0000256" key="1">
    <source>
        <dbReference type="ARBA" id="ARBA00004141"/>
    </source>
</evidence>
<keyword evidence="3 6" id="KW-1133">Transmembrane helix</keyword>
<dbReference type="GO" id="GO:0005254">
    <property type="term" value="F:chloride channel activity"/>
    <property type="evidence" value="ECO:0007669"/>
    <property type="project" value="TreeGrafter"/>
</dbReference>
<accession>A0AAD7XT34</accession>
<evidence type="ECO:0000256" key="2">
    <source>
        <dbReference type="ARBA" id="ARBA00022692"/>
    </source>
</evidence>
<evidence type="ECO:0000259" key="7">
    <source>
        <dbReference type="Pfam" id="PF04547"/>
    </source>
</evidence>
<dbReference type="Proteomes" id="UP001230188">
    <property type="component" value="Unassembled WGS sequence"/>
</dbReference>
<dbReference type="GO" id="GO:0016020">
    <property type="term" value="C:membrane"/>
    <property type="evidence" value="ECO:0007669"/>
    <property type="project" value="UniProtKB-SubCell"/>
</dbReference>
<evidence type="ECO:0000256" key="3">
    <source>
        <dbReference type="ARBA" id="ARBA00022989"/>
    </source>
</evidence>
<keyword evidence="2 6" id="KW-0812">Transmembrane</keyword>
<dbReference type="AlphaFoldDB" id="A0AAD7XT34"/>
<name>A0AAD7XT34_9STRA</name>
<feature type="transmembrane region" description="Helical" evidence="6">
    <location>
        <begin position="751"/>
        <end position="768"/>
    </location>
</feature>
<feature type="region of interest" description="Disordered" evidence="5">
    <location>
        <begin position="1166"/>
        <end position="1185"/>
    </location>
</feature>
<feature type="transmembrane region" description="Helical" evidence="6">
    <location>
        <begin position="814"/>
        <end position="837"/>
    </location>
</feature>
<keyword evidence="4 6" id="KW-0472">Membrane</keyword>
<dbReference type="InterPro" id="IPR007632">
    <property type="entry name" value="Anoctamin"/>
</dbReference>
<evidence type="ECO:0000256" key="6">
    <source>
        <dbReference type="SAM" id="Phobius"/>
    </source>
</evidence>
<evidence type="ECO:0000313" key="8">
    <source>
        <dbReference type="EMBL" id="KAJ8611164.1"/>
    </source>
</evidence>
<protein>
    <recommendedName>
        <fullName evidence="7">Anoctamin transmembrane domain-containing protein</fullName>
    </recommendedName>
</protein>
<evidence type="ECO:0000313" key="9">
    <source>
        <dbReference type="Proteomes" id="UP001230188"/>
    </source>
</evidence>
<dbReference type="PANTHER" id="PTHR12308">
    <property type="entry name" value="ANOCTAMIN"/>
    <property type="match status" value="1"/>
</dbReference>